<feature type="region of interest" description="Disordered" evidence="1">
    <location>
        <begin position="576"/>
        <end position="723"/>
    </location>
</feature>
<keyword evidence="3" id="KW-1185">Reference proteome</keyword>
<feature type="compositionally biased region" description="Basic and acidic residues" evidence="1">
    <location>
        <begin position="473"/>
        <end position="497"/>
    </location>
</feature>
<feature type="region of interest" description="Disordered" evidence="1">
    <location>
        <begin position="454"/>
        <end position="511"/>
    </location>
</feature>
<protein>
    <submittedName>
        <fullName evidence="2">Uncharacterized protein</fullName>
    </submittedName>
</protein>
<proteinExistence type="predicted"/>
<organism evidence="2 3">
    <name type="scientific">Pseudocercospora fuligena</name>
    <dbReference type="NCBI Taxonomy" id="685502"/>
    <lineage>
        <taxon>Eukaryota</taxon>
        <taxon>Fungi</taxon>
        <taxon>Dikarya</taxon>
        <taxon>Ascomycota</taxon>
        <taxon>Pezizomycotina</taxon>
        <taxon>Dothideomycetes</taxon>
        <taxon>Dothideomycetidae</taxon>
        <taxon>Mycosphaerellales</taxon>
        <taxon>Mycosphaerellaceae</taxon>
        <taxon>Pseudocercospora</taxon>
    </lineage>
</organism>
<reference evidence="2" key="1">
    <citation type="submission" date="2020-04" db="EMBL/GenBank/DDBJ databases">
        <title>Draft genome resource of the tomato pathogen Pseudocercospora fuligena.</title>
        <authorList>
            <person name="Zaccaron A."/>
        </authorList>
    </citation>
    <scope>NUCLEOTIDE SEQUENCE</scope>
    <source>
        <strain evidence="2">PF001</strain>
    </source>
</reference>
<feature type="compositionally biased region" description="Polar residues" evidence="1">
    <location>
        <begin position="706"/>
        <end position="716"/>
    </location>
</feature>
<feature type="compositionally biased region" description="Polar residues" evidence="1">
    <location>
        <begin position="608"/>
        <end position="624"/>
    </location>
</feature>
<feature type="region of interest" description="Disordered" evidence="1">
    <location>
        <begin position="49"/>
        <end position="139"/>
    </location>
</feature>
<sequence>MATLGSEERVLETPDLVRFSQFDANDEEIEEALSDPLITLDFDVGGVKPAVPSISGHAIEQQPPPRFQVASSDSGEDSVLPTPEKPCDVPASSPPIPKSTSSHDSGIDIPSSPTLNARSAARSSPHPEAESLDQSEAKPWDVVRDIEAQTEAEVSNSAEKSAESVRDNTRASAELGSVTLPRMLAAAAFLVPDMEESHLAAAVKQVQTWSDEKGGLNILIRTILAKAANAEETKLFRNFVRDAETYLIAQGKLKPTGSREVSVVPEHDKVVAGDVMNSTQDCQVGIPSQKSEDQTETKERENNGTPNSISLPASSQPRSLQDQVDKSISHVLERDQLDKALAIWQIHQDAIYNHDVRDLLEKFLQSRASRDESQRFKALLKEKQDRFKIQKKSPKRKMRTVSRNTQTRLDTVGSPQKVSKTELISVATQTEEVSLELLARPSDSLERPLAKLEDMDGLPLEERSCGMDTPAHALDHPRQTPHENSDSVLRKRGREPDPQLDLTSMSDEGPFCKLRNSQLKRQKREEDARKFAKYLMQTEDGRDSQLYLDLLERSEQGRKRRDSSAAKIASRRLHAALSDSSSVCEGVGTPRSTPIALQHDDDWKSGCSIGSPTSATNNDSNDITRQAIDTAASSPEPSDVKAASPEATSPHTRASERDERRPEESCADSGAATDQPCTSGHQEERHGDNDTASAAQPSFLECGSVPSRSSADPTDTASERSMIATEETYKCTYVVDPEKAKNGQSTFAALKPAAPSPPNIASPPQSPQLLHCKRCDYHAYGSGDHSRYCHGYRALRRANKSARRLEDRLRKQAEASAPAPGQTAVQKKEVVVETAEETYRIATGSLGKWNVRRGSLAYKSWR</sequence>
<dbReference type="Proteomes" id="UP000660729">
    <property type="component" value="Unassembled WGS sequence"/>
</dbReference>
<dbReference type="AlphaFoldDB" id="A0A8H6RCV1"/>
<feature type="compositionally biased region" description="Basic and acidic residues" evidence="1">
    <location>
        <begin position="454"/>
        <end position="465"/>
    </location>
</feature>
<comment type="caution">
    <text evidence="2">The sequence shown here is derived from an EMBL/GenBank/DDBJ whole genome shotgun (WGS) entry which is preliminary data.</text>
</comment>
<feature type="compositionally biased region" description="Basic and acidic residues" evidence="1">
    <location>
        <begin position="125"/>
        <end position="139"/>
    </location>
</feature>
<evidence type="ECO:0000313" key="3">
    <source>
        <dbReference type="Proteomes" id="UP000660729"/>
    </source>
</evidence>
<dbReference type="EMBL" id="JABCIY010000211">
    <property type="protein sequence ID" value="KAF7188282.1"/>
    <property type="molecule type" value="Genomic_DNA"/>
</dbReference>
<evidence type="ECO:0000313" key="2">
    <source>
        <dbReference type="EMBL" id="KAF7188282.1"/>
    </source>
</evidence>
<feature type="region of interest" description="Disordered" evidence="1">
    <location>
        <begin position="277"/>
        <end position="324"/>
    </location>
</feature>
<name>A0A8H6RCV1_9PEZI</name>
<feature type="compositionally biased region" description="Polar residues" evidence="1">
    <location>
        <begin position="277"/>
        <end position="289"/>
    </location>
</feature>
<gene>
    <name evidence="2" type="ORF">HII31_10346</name>
</gene>
<accession>A0A8H6RCV1</accession>
<feature type="compositionally biased region" description="Polar residues" evidence="1">
    <location>
        <begin position="303"/>
        <end position="322"/>
    </location>
</feature>
<feature type="compositionally biased region" description="Basic and acidic residues" evidence="1">
    <location>
        <begin position="290"/>
        <end position="302"/>
    </location>
</feature>
<evidence type="ECO:0000256" key="1">
    <source>
        <dbReference type="SAM" id="MobiDB-lite"/>
    </source>
</evidence>
<feature type="compositionally biased region" description="Basic and acidic residues" evidence="1">
    <location>
        <begin position="653"/>
        <end position="664"/>
    </location>
</feature>
<dbReference type="OrthoDB" id="10368766at2759"/>